<reference evidence="4 5" key="1">
    <citation type="submission" date="2020-08" db="EMBL/GenBank/DDBJ databases">
        <title>A Genomic Blueprint of the Chicken Gut Microbiome.</title>
        <authorList>
            <person name="Gilroy R."/>
            <person name="Ravi A."/>
            <person name="Getino M."/>
            <person name="Pursley I."/>
            <person name="Horton D.L."/>
            <person name="Alikhan N.-F."/>
            <person name="Baker D."/>
            <person name="Gharbi K."/>
            <person name="Hall N."/>
            <person name="Watson M."/>
            <person name="Adriaenssens E.M."/>
            <person name="Foster-Nyarko E."/>
            <person name="Jarju S."/>
            <person name="Secka A."/>
            <person name="Antonio M."/>
            <person name="Oren A."/>
            <person name="Chaudhuri R."/>
            <person name="La Ragione R.M."/>
            <person name="Hildebrand F."/>
            <person name="Pallen M.J."/>
        </authorList>
    </citation>
    <scope>NUCLEOTIDE SEQUENCE [LARGE SCALE GENOMIC DNA]</scope>
    <source>
        <strain evidence="4 5">Sa2BVA9</strain>
    </source>
</reference>
<dbReference type="Gene3D" id="2.70.70.10">
    <property type="entry name" value="Glucose Permease (Domain IIA)"/>
    <property type="match status" value="1"/>
</dbReference>
<feature type="compositionally biased region" description="Basic and acidic residues" evidence="1">
    <location>
        <begin position="342"/>
        <end position="364"/>
    </location>
</feature>
<dbReference type="Pfam" id="PF01551">
    <property type="entry name" value="Peptidase_M23"/>
    <property type="match status" value="1"/>
</dbReference>
<keyword evidence="2" id="KW-0812">Transmembrane</keyword>
<keyword evidence="2" id="KW-0472">Membrane</keyword>
<feature type="domain" description="M23ase beta-sheet core" evidence="3">
    <location>
        <begin position="235"/>
        <end position="323"/>
    </location>
</feature>
<evidence type="ECO:0000313" key="4">
    <source>
        <dbReference type="EMBL" id="MBD7970466.1"/>
    </source>
</evidence>
<name>A0ABR8T3X7_9BACL</name>
<evidence type="ECO:0000256" key="2">
    <source>
        <dbReference type="SAM" id="Phobius"/>
    </source>
</evidence>
<dbReference type="InterPro" id="IPR050570">
    <property type="entry name" value="Cell_wall_metabolism_enzyme"/>
</dbReference>
<keyword evidence="5" id="KW-1185">Reference proteome</keyword>
<sequence>MKELLKEALIYKARYYIAVFFLLAGIVAIIAAIMNAIVDDNSGGSGPGGSGPLLCTPGELNMEYIDSKFADLGVFTGKQNVFIESATTSGIDPVLLMSIAMHETTYGKSPAVLNKNNPGGLMRADGKGLMTFASLDEGIQFMAANLQRLYISQGLVAIEQIGNKYAPVGAKNDPNNLNTHWIPTVTRIVNSFGGLSANCDQIASGDYAYPTAPPLIVTSSYGMRTHPVTGKPSTMHKGTDLACSIGDPIYAVDSGTIAVAVKSGGGNYGHHIIINHGNRFTLYGHLTAVSVRLNQNVIKGEQIGTCGKTGRVTGPHLHFEIQTGDIYGTREDPWPFLQNIGSRKEESDLHSEADESTGREDEYK</sequence>
<dbReference type="RefSeq" id="WP_191803586.1">
    <property type="nucleotide sequence ID" value="NZ_JACSQL010000012.1"/>
</dbReference>
<dbReference type="PANTHER" id="PTHR21666">
    <property type="entry name" value="PEPTIDASE-RELATED"/>
    <property type="match status" value="1"/>
</dbReference>
<dbReference type="SUPFAM" id="SSF51261">
    <property type="entry name" value="Duplicated hybrid motif"/>
    <property type="match status" value="1"/>
</dbReference>
<keyword evidence="2" id="KW-1133">Transmembrane helix</keyword>
<protein>
    <submittedName>
        <fullName evidence="4">Peptidoglycan DD-metalloendopeptidase family protein</fullName>
    </submittedName>
</protein>
<evidence type="ECO:0000259" key="3">
    <source>
        <dbReference type="Pfam" id="PF01551"/>
    </source>
</evidence>
<accession>A0ABR8T3X7</accession>
<organism evidence="4 5">
    <name type="scientific">Paenibacillus gallinarum</name>
    <dbReference type="NCBI Taxonomy" id="2762232"/>
    <lineage>
        <taxon>Bacteria</taxon>
        <taxon>Bacillati</taxon>
        <taxon>Bacillota</taxon>
        <taxon>Bacilli</taxon>
        <taxon>Bacillales</taxon>
        <taxon>Paenibacillaceae</taxon>
        <taxon>Paenibacillus</taxon>
    </lineage>
</organism>
<dbReference type="Proteomes" id="UP000608071">
    <property type="component" value="Unassembled WGS sequence"/>
</dbReference>
<dbReference type="CDD" id="cd12797">
    <property type="entry name" value="M23_peptidase"/>
    <property type="match status" value="1"/>
</dbReference>
<proteinExistence type="predicted"/>
<feature type="transmembrane region" description="Helical" evidence="2">
    <location>
        <begin position="15"/>
        <end position="38"/>
    </location>
</feature>
<gene>
    <name evidence="4" type="ORF">H9647_20580</name>
</gene>
<dbReference type="EMBL" id="JACSQL010000012">
    <property type="protein sequence ID" value="MBD7970466.1"/>
    <property type="molecule type" value="Genomic_DNA"/>
</dbReference>
<comment type="caution">
    <text evidence="4">The sequence shown here is derived from an EMBL/GenBank/DDBJ whole genome shotgun (WGS) entry which is preliminary data.</text>
</comment>
<evidence type="ECO:0000313" key="5">
    <source>
        <dbReference type="Proteomes" id="UP000608071"/>
    </source>
</evidence>
<feature type="region of interest" description="Disordered" evidence="1">
    <location>
        <begin position="340"/>
        <end position="364"/>
    </location>
</feature>
<dbReference type="InterPro" id="IPR016047">
    <property type="entry name" value="M23ase_b-sheet_dom"/>
</dbReference>
<evidence type="ECO:0000256" key="1">
    <source>
        <dbReference type="SAM" id="MobiDB-lite"/>
    </source>
</evidence>
<dbReference type="InterPro" id="IPR011055">
    <property type="entry name" value="Dup_hybrid_motif"/>
</dbReference>
<dbReference type="PANTHER" id="PTHR21666:SF270">
    <property type="entry name" value="MUREIN HYDROLASE ACTIVATOR ENVC"/>
    <property type="match status" value="1"/>
</dbReference>